<dbReference type="InterPro" id="IPR013766">
    <property type="entry name" value="Thioredoxin_domain"/>
</dbReference>
<dbReference type="Pfam" id="PF07749">
    <property type="entry name" value="ERp29"/>
    <property type="match status" value="1"/>
</dbReference>
<evidence type="ECO:0000256" key="1">
    <source>
        <dbReference type="ARBA" id="ARBA00001182"/>
    </source>
</evidence>
<feature type="signal peptide" evidence="11">
    <location>
        <begin position="1"/>
        <end position="19"/>
    </location>
</feature>
<evidence type="ECO:0000256" key="11">
    <source>
        <dbReference type="SAM" id="SignalP"/>
    </source>
</evidence>
<dbReference type="Gene3D" id="1.20.1150.12">
    <property type="entry name" value="Endoplasmic reticulum resident protein 29, C-terminal domain"/>
    <property type="match status" value="1"/>
</dbReference>
<dbReference type="CDD" id="cd00238">
    <property type="entry name" value="ERp29c"/>
    <property type="match status" value="1"/>
</dbReference>
<dbReference type="CDD" id="cd02998">
    <property type="entry name" value="PDI_a_ERp38"/>
    <property type="match status" value="1"/>
</dbReference>
<sequence>MKLSFTLFTALAALGGAWASNVIDLTPDNFDQVVGKGKPALVEFFAPWCGHCKNLAPKYEELADVFAHAKDKVVIAKVDADGEGKPLGQKYGVTGFPTLKWFPADGGEPEAYNGGREVLDLATFITEKSGVKSKIRPPPPPAFEVLDSHTFDDVALDPTKDVLVTFTAPWCGHCKRLKPTYEQVATDFKNEPNCVVANVDADAAANKPLAQKYGVGSFPTIKFFPKGNKDAPVDYEGGRTEEDFVAFLNEHCGTHRAAGGLLDESAGRHPEFDSLASRFATAAADVRNKLVEDASLLASAFGPQFKYYVRVMEKVVNGSEEYIEKEAKRLQSILTKRSVSPQKLDEVKIKANILATFKAVEEKVEEVVEELQEKVDEAVGRDTAEL</sequence>
<keyword evidence="14" id="KW-1185">Reference proteome</keyword>
<keyword evidence="5" id="KW-0677">Repeat</keyword>
<evidence type="ECO:0000256" key="10">
    <source>
        <dbReference type="SAM" id="Coils"/>
    </source>
</evidence>
<comment type="similarity">
    <text evidence="2 9">Belongs to the protein disulfide isomerase family.</text>
</comment>
<keyword evidence="8" id="KW-0676">Redox-active center</keyword>
<evidence type="ECO:0000256" key="7">
    <source>
        <dbReference type="ARBA" id="ARBA00023235"/>
    </source>
</evidence>
<dbReference type="InterPro" id="IPR017937">
    <property type="entry name" value="Thioredoxin_CS"/>
</dbReference>
<feature type="domain" description="Thioredoxin" evidence="12">
    <location>
        <begin position="1"/>
        <end position="112"/>
    </location>
</feature>
<evidence type="ECO:0000256" key="5">
    <source>
        <dbReference type="ARBA" id="ARBA00022737"/>
    </source>
</evidence>
<feature type="chain" id="PRO_5040427000" description="protein disulfide-isomerase" evidence="11">
    <location>
        <begin position="20"/>
        <end position="386"/>
    </location>
</feature>
<dbReference type="InterPro" id="IPR036356">
    <property type="entry name" value="ERp29_C_sf"/>
</dbReference>
<dbReference type="Proteomes" id="UP000703269">
    <property type="component" value="Unassembled WGS sequence"/>
</dbReference>
<organism evidence="13 14">
    <name type="scientific">Phanerochaete sordida</name>
    <dbReference type="NCBI Taxonomy" id="48140"/>
    <lineage>
        <taxon>Eukaryota</taxon>
        <taxon>Fungi</taxon>
        <taxon>Dikarya</taxon>
        <taxon>Basidiomycota</taxon>
        <taxon>Agaricomycotina</taxon>
        <taxon>Agaricomycetes</taxon>
        <taxon>Polyporales</taxon>
        <taxon>Phanerochaetaceae</taxon>
        <taxon>Phanerochaete</taxon>
    </lineage>
</organism>
<feature type="domain" description="Thioredoxin" evidence="12">
    <location>
        <begin position="116"/>
        <end position="253"/>
    </location>
</feature>
<evidence type="ECO:0000313" key="13">
    <source>
        <dbReference type="EMBL" id="GJE85373.1"/>
    </source>
</evidence>
<dbReference type="EMBL" id="BPQB01000002">
    <property type="protein sequence ID" value="GJE85373.1"/>
    <property type="molecule type" value="Genomic_DNA"/>
</dbReference>
<dbReference type="InterPro" id="IPR005788">
    <property type="entry name" value="PDI_thioredoxin-like_dom"/>
</dbReference>
<dbReference type="EC" id="5.3.4.1" evidence="3"/>
<dbReference type="Pfam" id="PF00085">
    <property type="entry name" value="Thioredoxin"/>
    <property type="match status" value="2"/>
</dbReference>
<dbReference type="PANTHER" id="PTHR45672:SF11">
    <property type="entry name" value="PROTEIN DISULFIDE-ISOMERASE C17H9.14C"/>
    <property type="match status" value="1"/>
</dbReference>
<name>A0A9P3FZC2_9APHY</name>
<dbReference type="PRINTS" id="PR00421">
    <property type="entry name" value="THIOREDOXIN"/>
</dbReference>
<dbReference type="SUPFAM" id="SSF52833">
    <property type="entry name" value="Thioredoxin-like"/>
    <property type="match status" value="2"/>
</dbReference>
<dbReference type="Gene3D" id="3.40.30.10">
    <property type="entry name" value="Glutaredoxin"/>
    <property type="match status" value="2"/>
</dbReference>
<accession>A0A9P3FZC2</accession>
<dbReference type="GO" id="GO:0003756">
    <property type="term" value="F:protein disulfide isomerase activity"/>
    <property type="evidence" value="ECO:0007669"/>
    <property type="project" value="UniProtKB-EC"/>
</dbReference>
<dbReference type="GO" id="GO:0005783">
    <property type="term" value="C:endoplasmic reticulum"/>
    <property type="evidence" value="ECO:0007669"/>
    <property type="project" value="InterPro"/>
</dbReference>
<reference evidence="13 14" key="1">
    <citation type="submission" date="2021-08" db="EMBL/GenBank/DDBJ databases">
        <title>Draft Genome Sequence of Phanerochaete sordida strain YK-624.</title>
        <authorList>
            <person name="Mori T."/>
            <person name="Dohra H."/>
            <person name="Suzuki T."/>
            <person name="Kawagishi H."/>
            <person name="Hirai H."/>
        </authorList>
    </citation>
    <scope>NUCLEOTIDE SEQUENCE [LARGE SCALE GENOMIC DNA]</scope>
    <source>
        <strain evidence="13 14">YK-624</strain>
    </source>
</reference>
<dbReference type="NCBIfam" id="TIGR01126">
    <property type="entry name" value="pdi_dom"/>
    <property type="match status" value="2"/>
</dbReference>
<feature type="coiled-coil region" evidence="10">
    <location>
        <begin position="354"/>
        <end position="381"/>
    </location>
</feature>
<comment type="caution">
    <text evidence="13">The sequence shown here is derived from an EMBL/GenBank/DDBJ whole genome shotgun (WGS) entry which is preliminary data.</text>
</comment>
<keyword evidence="10" id="KW-0175">Coiled coil</keyword>
<dbReference type="PANTHER" id="PTHR45672">
    <property type="entry name" value="PROTEIN DISULFIDE-ISOMERASE C17H9.14C-RELATED"/>
    <property type="match status" value="1"/>
</dbReference>
<dbReference type="AlphaFoldDB" id="A0A9P3FZC2"/>
<evidence type="ECO:0000256" key="4">
    <source>
        <dbReference type="ARBA" id="ARBA00022729"/>
    </source>
</evidence>
<evidence type="ECO:0000256" key="9">
    <source>
        <dbReference type="RuleBase" id="RU004208"/>
    </source>
</evidence>
<evidence type="ECO:0000256" key="8">
    <source>
        <dbReference type="ARBA" id="ARBA00023284"/>
    </source>
</evidence>
<proteinExistence type="inferred from homology"/>
<dbReference type="FunFam" id="3.40.30.10:FF:000032">
    <property type="entry name" value="Protein disulfide-isomerase A6 homolog"/>
    <property type="match status" value="1"/>
</dbReference>
<keyword evidence="4 11" id="KW-0732">Signal</keyword>
<evidence type="ECO:0000256" key="3">
    <source>
        <dbReference type="ARBA" id="ARBA00012723"/>
    </source>
</evidence>
<dbReference type="PROSITE" id="PS51352">
    <property type="entry name" value="THIOREDOXIN_2"/>
    <property type="match status" value="2"/>
</dbReference>
<evidence type="ECO:0000259" key="12">
    <source>
        <dbReference type="PROSITE" id="PS51352"/>
    </source>
</evidence>
<dbReference type="SUPFAM" id="SSF47933">
    <property type="entry name" value="ERP29 C domain-like"/>
    <property type="match status" value="1"/>
</dbReference>
<evidence type="ECO:0000313" key="14">
    <source>
        <dbReference type="Proteomes" id="UP000703269"/>
    </source>
</evidence>
<keyword evidence="6" id="KW-1015">Disulfide bond</keyword>
<gene>
    <name evidence="13" type="ORF">PsYK624_014520</name>
</gene>
<dbReference type="PROSITE" id="PS00194">
    <property type="entry name" value="THIOREDOXIN_1"/>
    <property type="match status" value="2"/>
</dbReference>
<keyword evidence="7 13" id="KW-0413">Isomerase</keyword>
<comment type="catalytic activity">
    <reaction evidence="1">
        <text>Catalyzes the rearrangement of -S-S- bonds in proteins.</text>
        <dbReference type="EC" id="5.3.4.1"/>
    </reaction>
</comment>
<dbReference type="GO" id="GO:0006457">
    <property type="term" value="P:protein folding"/>
    <property type="evidence" value="ECO:0007669"/>
    <property type="project" value="TreeGrafter"/>
</dbReference>
<evidence type="ECO:0000256" key="2">
    <source>
        <dbReference type="ARBA" id="ARBA00006347"/>
    </source>
</evidence>
<evidence type="ECO:0000256" key="6">
    <source>
        <dbReference type="ARBA" id="ARBA00023157"/>
    </source>
</evidence>
<dbReference type="OrthoDB" id="10264505at2759"/>
<dbReference type="InterPro" id="IPR011679">
    <property type="entry name" value="ERp29_C"/>
</dbReference>
<dbReference type="InterPro" id="IPR036249">
    <property type="entry name" value="Thioredoxin-like_sf"/>
</dbReference>
<protein>
    <recommendedName>
        <fullName evidence="3">protein disulfide-isomerase</fullName>
        <ecNumber evidence="3">5.3.4.1</ecNumber>
    </recommendedName>
</protein>
<dbReference type="InterPro" id="IPR051063">
    <property type="entry name" value="PDI"/>
</dbReference>